<dbReference type="InterPro" id="IPR001131">
    <property type="entry name" value="Peptidase_M24B_aminopep-P_CS"/>
</dbReference>
<dbReference type="GO" id="GO:0006508">
    <property type="term" value="P:proteolysis"/>
    <property type="evidence" value="ECO:0007669"/>
    <property type="project" value="UniProtKB-KW"/>
</dbReference>
<dbReference type="Pfam" id="PF00557">
    <property type="entry name" value="Peptidase_M24"/>
    <property type="match status" value="1"/>
</dbReference>
<accession>B4D0F0</accession>
<proteinExistence type="inferred from homology"/>
<reference evidence="7 8" key="1">
    <citation type="journal article" date="2011" name="J. Bacteriol.">
        <title>Genome sequence of Chthoniobacter flavus Ellin428, an aerobic heterotrophic soil bacterium.</title>
        <authorList>
            <person name="Kant R."/>
            <person name="van Passel M.W."/>
            <person name="Palva A."/>
            <person name="Lucas S."/>
            <person name="Lapidus A."/>
            <person name="Glavina Del Rio T."/>
            <person name="Dalin E."/>
            <person name="Tice H."/>
            <person name="Bruce D."/>
            <person name="Goodwin L."/>
            <person name="Pitluck S."/>
            <person name="Larimer F.W."/>
            <person name="Land M.L."/>
            <person name="Hauser L."/>
            <person name="Sangwan P."/>
            <person name="de Vos W.M."/>
            <person name="Janssen P.H."/>
            <person name="Smidt H."/>
        </authorList>
    </citation>
    <scope>NUCLEOTIDE SEQUENCE [LARGE SCALE GENOMIC DNA]</scope>
    <source>
        <strain evidence="7 8">Ellin428</strain>
    </source>
</reference>
<dbReference type="SUPFAM" id="SSF55920">
    <property type="entry name" value="Creatinase/aminopeptidase"/>
    <property type="match status" value="1"/>
</dbReference>
<evidence type="ECO:0000256" key="1">
    <source>
        <dbReference type="ARBA" id="ARBA00022670"/>
    </source>
</evidence>
<evidence type="ECO:0000256" key="5">
    <source>
        <dbReference type="RuleBase" id="RU000590"/>
    </source>
</evidence>
<dbReference type="InterPro" id="IPR000994">
    <property type="entry name" value="Pept_M24"/>
</dbReference>
<feature type="domain" description="Peptidase M24" evidence="6">
    <location>
        <begin position="138"/>
        <end position="357"/>
    </location>
</feature>
<dbReference type="InParanoid" id="B4D0F0"/>
<evidence type="ECO:0000256" key="3">
    <source>
        <dbReference type="ARBA" id="ARBA00022801"/>
    </source>
</evidence>
<name>B4D0F0_9BACT</name>
<dbReference type="Gene3D" id="3.90.230.10">
    <property type="entry name" value="Creatinase/methionine aminopeptidase superfamily"/>
    <property type="match status" value="1"/>
</dbReference>
<evidence type="ECO:0000256" key="2">
    <source>
        <dbReference type="ARBA" id="ARBA00022723"/>
    </source>
</evidence>
<organism evidence="7 8">
    <name type="scientific">Chthoniobacter flavus Ellin428</name>
    <dbReference type="NCBI Taxonomy" id="497964"/>
    <lineage>
        <taxon>Bacteria</taxon>
        <taxon>Pseudomonadati</taxon>
        <taxon>Verrucomicrobiota</taxon>
        <taxon>Spartobacteria</taxon>
        <taxon>Chthoniobacterales</taxon>
        <taxon>Chthoniobacteraceae</taxon>
        <taxon>Chthoniobacter</taxon>
    </lineage>
</organism>
<dbReference type="RefSeq" id="WP_006979726.1">
    <property type="nucleotide sequence ID" value="NZ_ABVL01000006.1"/>
</dbReference>
<dbReference type="eggNOG" id="COG0006">
    <property type="taxonomic scope" value="Bacteria"/>
</dbReference>
<keyword evidence="8" id="KW-1185">Reference proteome</keyword>
<sequence>MSKAPLPKLIIASSDHDADMLYATGFFVPDAFLFLQQGKRSTIVLSDLEIDRGRKEARVDKIVAYSDISKRLKKRKNASFVDHAVAFLQERKVRRVAVPASFPLGLARDLEKAGIKLVPQPGLFWPEREHKTADELKLMRQAIAITETGMARGVEVLRAAKIGPQKALRWNGAPLTSEILRAEIDSAILRAGGVPANTIVAGGEQACDPHERGHGPLRGNELIILDIFPRSAASGYFGDLTRTVVRGRASEAQRHLWDTCLEGQKRALRAMKPKVVGKEVQDGVREFFTAQGYPTEQRNGRWNGFFHGLGHGLGLEIHESPRVAATTFRPGQVVTVEPGIYIPGLGGVRHEDVITITQTGNRLLSGFPKPFEI</sequence>
<keyword evidence="4" id="KW-0482">Metalloprotease</keyword>
<dbReference type="InterPro" id="IPR036005">
    <property type="entry name" value="Creatinase/aminopeptidase-like"/>
</dbReference>
<keyword evidence="1" id="KW-0645">Protease</keyword>
<evidence type="ECO:0000259" key="6">
    <source>
        <dbReference type="Pfam" id="PF00557"/>
    </source>
</evidence>
<dbReference type="STRING" id="497964.CfE428DRAFT_2401"/>
<dbReference type="GO" id="GO:0008237">
    <property type="term" value="F:metallopeptidase activity"/>
    <property type="evidence" value="ECO:0007669"/>
    <property type="project" value="UniProtKB-KW"/>
</dbReference>
<keyword evidence="3" id="KW-0378">Hydrolase</keyword>
<evidence type="ECO:0000313" key="7">
    <source>
        <dbReference type="EMBL" id="EDY19812.1"/>
    </source>
</evidence>
<dbReference type="PROSITE" id="PS00491">
    <property type="entry name" value="PROLINE_PEPTIDASE"/>
    <property type="match status" value="1"/>
</dbReference>
<dbReference type="EMBL" id="ABVL01000006">
    <property type="protein sequence ID" value="EDY19812.1"/>
    <property type="molecule type" value="Genomic_DNA"/>
</dbReference>
<dbReference type="PANTHER" id="PTHR46112">
    <property type="entry name" value="AMINOPEPTIDASE"/>
    <property type="match status" value="1"/>
</dbReference>
<keyword evidence="2 5" id="KW-0479">Metal-binding</keyword>
<dbReference type="Proteomes" id="UP000005824">
    <property type="component" value="Unassembled WGS sequence"/>
</dbReference>
<dbReference type="InterPro" id="IPR050659">
    <property type="entry name" value="Peptidase_M24B"/>
</dbReference>
<comment type="similarity">
    <text evidence="5">Belongs to the peptidase M24B family.</text>
</comment>
<evidence type="ECO:0000313" key="8">
    <source>
        <dbReference type="Proteomes" id="UP000005824"/>
    </source>
</evidence>
<dbReference type="FunCoup" id="B4D0F0">
    <property type="interactions" value="65"/>
</dbReference>
<dbReference type="AlphaFoldDB" id="B4D0F0"/>
<dbReference type="PANTHER" id="PTHR46112:SF2">
    <property type="entry name" value="XAA-PRO AMINOPEPTIDASE P-RELATED"/>
    <property type="match status" value="1"/>
</dbReference>
<comment type="caution">
    <text evidence="7">The sequence shown here is derived from an EMBL/GenBank/DDBJ whole genome shotgun (WGS) entry which is preliminary data.</text>
</comment>
<evidence type="ECO:0000256" key="4">
    <source>
        <dbReference type="ARBA" id="ARBA00023049"/>
    </source>
</evidence>
<dbReference type="GO" id="GO:0046872">
    <property type="term" value="F:metal ion binding"/>
    <property type="evidence" value="ECO:0007669"/>
    <property type="project" value="UniProtKB-KW"/>
</dbReference>
<protein>
    <submittedName>
        <fullName evidence="7">Peptidase M24</fullName>
    </submittedName>
</protein>
<gene>
    <name evidence="7" type="ORF">CfE428DRAFT_2401</name>
</gene>